<keyword evidence="1" id="KW-0472">Membrane</keyword>
<feature type="transmembrane region" description="Helical" evidence="1">
    <location>
        <begin position="91"/>
        <end position="112"/>
    </location>
</feature>
<reference evidence="2 3" key="1">
    <citation type="journal article" date="2017" name="Nature">
        <title>The Apostasia genome and the evolution of orchids.</title>
        <authorList>
            <person name="Zhang G.Q."/>
            <person name="Liu K.W."/>
            <person name="Li Z."/>
            <person name="Lohaus R."/>
            <person name="Hsiao Y.Y."/>
            <person name="Niu S.C."/>
            <person name="Wang J.Y."/>
            <person name="Lin Y.C."/>
            <person name="Xu Q."/>
            <person name="Chen L.J."/>
            <person name="Yoshida K."/>
            <person name="Fujiwara S."/>
            <person name="Wang Z.W."/>
            <person name="Zhang Y.Q."/>
            <person name="Mitsuda N."/>
            <person name="Wang M."/>
            <person name="Liu G.H."/>
            <person name="Pecoraro L."/>
            <person name="Huang H.X."/>
            <person name="Xiao X.J."/>
            <person name="Lin M."/>
            <person name="Wu X.Y."/>
            <person name="Wu W.L."/>
            <person name="Chen Y.Y."/>
            <person name="Chang S.B."/>
            <person name="Sakamoto S."/>
            <person name="Ohme-Takagi M."/>
            <person name="Yagi M."/>
            <person name="Zeng S.J."/>
            <person name="Shen C.Y."/>
            <person name="Yeh C.M."/>
            <person name="Luo Y.B."/>
            <person name="Tsai W.C."/>
            <person name="Van de Peer Y."/>
            <person name="Liu Z.J."/>
        </authorList>
    </citation>
    <scope>NUCLEOTIDE SEQUENCE [LARGE SCALE GENOMIC DNA]</scope>
    <source>
        <strain evidence="3">cv. Shenzhen</strain>
        <tissue evidence="2">Stem</tissue>
    </source>
</reference>
<feature type="transmembrane region" description="Helical" evidence="1">
    <location>
        <begin position="61"/>
        <end position="79"/>
    </location>
</feature>
<dbReference type="PANTHER" id="PTHR46610:SF3">
    <property type="entry name" value="OS01G0238200 PROTEIN"/>
    <property type="match status" value="1"/>
</dbReference>
<sequence length="153" mass="16307">MDAAPTERAVQQPGRVDQRRPRATELLAKLDGSWASLIGLGFLTVNSVAAIAKSLDQPSNIIFVAVSYLDVILLFLCLNKFESASPKGKDVLRAAVWFLASLLTVLFCHRVAGIMPLLVAAGVWVMAAVSVSGSFYALFLYRGAAAVSPVNKG</sequence>
<organism evidence="2 3">
    <name type="scientific">Apostasia shenzhenica</name>
    <dbReference type="NCBI Taxonomy" id="1088818"/>
    <lineage>
        <taxon>Eukaryota</taxon>
        <taxon>Viridiplantae</taxon>
        <taxon>Streptophyta</taxon>
        <taxon>Embryophyta</taxon>
        <taxon>Tracheophyta</taxon>
        <taxon>Spermatophyta</taxon>
        <taxon>Magnoliopsida</taxon>
        <taxon>Liliopsida</taxon>
        <taxon>Asparagales</taxon>
        <taxon>Orchidaceae</taxon>
        <taxon>Apostasioideae</taxon>
        <taxon>Apostasia</taxon>
    </lineage>
</organism>
<dbReference type="Pfam" id="PF20100">
    <property type="entry name" value="DUF6490"/>
    <property type="match status" value="1"/>
</dbReference>
<name>A0A2I0AP62_9ASPA</name>
<dbReference type="OrthoDB" id="737602at2759"/>
<dbReference type="Proteomes" id="UP000236161">
    <property type="component" value="Unassembled WGS sequence"/>
</dbReference>
<proteinExistence type="predicted"/>
<feature type="transmembrane region" description="Helical" evidence="1">
    <location>
        <begin position="118"/>
        <end position="141"/>
    </location>
</feature>
<gene>
    <name evidence="2" type="ORF">AXF42_Ash002609</name>
</gene>
<accession>A0A2I0AP62</accession>
<dbReference type="EMBL" id="KZ451969">
    <property type="protein sequence ID" value="PKA57305.1"/>
    <property type="molecule type" value="Genomic_DNA"/>
</dbReference>
<evidence type="ECO:0000313" key="3">
    <source>
        <dbReference type="Proteomes" id="UP000236161"/>
    </source>
</evidence>
<keyword evidence="3" id="KW-1185">Reference proteome</keyword>
<keyword evidence="1" id="KW-1133">Transmembrane helix</keyword>
<dbReference type="InterPro" id="IPR045501">
    <property type="entry name" value="DUF6490"/>
</dbReference>
<protein>
    <submittedName>
        <fullName evidence="2">Uncharacterized protein</fullName>
    </submittedName>
</protein>
<dbReference type="AlphaFoldDB" id="A0A2I0AP62"/>
<dbReference type="PANTHER" id="PTHR46610">
    <property type="entry name" value="OS05G0181300 PROTEIN"/>
    <property type="match status" value="1"/>
</dbReference>
<evidence type="ECO:0000313" key="2">
    <source>
        <dbReference type="EMBL" id="PKA57305.1"/>
    </source>
</evidence>
<feature type="transmembrane region" description="Helical" evidence="1">
    <location>
        <begin position="34"/>
        <end position="55"/>
    </location>
</feature>
<keyword evidence="1" id="KW-0812">Transmembrane</keyword>
<evidence type="ECO:0000256" key="1">
    <source>
        <dbReference type="SAM" id="Phobius"/>
    </source>
</evidence>